<feature type="compositionally biased region" description="Low complexity" evidence="1">
    <location>
        <begin position="98"/>
        <end position="113"/>
    </location>
</feature>
<dbReference type="GeneID" id="20081732"/>
<reference evidence="2" key="1">
    <citation type="submission" date="2013-12" db="EMBL/GenBank/DDBJ databases">
        <title>The Genome Sequence of Aphanomyces invadans NJM9701.</title>
        <authorList>
            <consortium name="The Broad Institute Genomics Platform"/>
            <person name="Russ C."/>
            <person name="Tyler B."/>
            <person name="van West P."/>
            <person name="Dieguez-Uribeondo J."/>
            <person name="Young S.K."/>
            <person name="Zeng Q."/>
            <person name="Gargeya S."/>
            <person name="Fitzgerald M."/>
            <person name="Abouelleil A."/>
            <person name="Alvarado L."/>
            <person name="Chapman S.B."/>
            <person name="Gainer-Dewar J."/>
            <person name="Goldberg J."/>
            <person name="Griggs A."/>
            <person name="Gujja S."/>
            <person name="Hansen M."/>
            <person name="Howarth C."/>
            <person name="Imamovic A."/>
            <person name="Ireland A."/>
            <person name="Larimer J."/>
            <person name="McCowan C."/>
            <person name="Murphy C."/>
            <person name="Pearson M."/>
            <person name="Poon T.W."/>
            <person name="Priest M."/>
            <person name="Roberts A."/>
            <person name="Saif S."/>
            <person name="Shea T."/>
            <person name="Sykes S."/>
            <person name="Wortman J."/>
            <person name="Nusbaum C."/>
            <person name="Birren B."/>
        </authorList>
    </citation>
    <scope>NUCLEOTIDE SEQUENCE [LARGE SCALE GENOMIC DNA]</scope>
    <source>
        <strain evidence="2">NJM9701</strain>
    </source>
</reference>
<feature type="region of interest" description="Disordered" evidence="1">
    <location>
        <begin position="32"/>
        <end position="76"/>
    </location>
</feature>
<dbReference type="RefSeq" id="XP_008867356.1">
    <property type="nucleotide sequence ID" value="XM_008869134.1"/>
</dbReference>
<dbReference type="AlphaFoldDB" id="A0A024UDZ9"/>
<sequence>MSFNAGAKTSLLQYPTSNRICGDSTRRRMMMRSGLRPSKLPVDSARSLPCTSTQRPQTMPPSHGGSSYHQFHSDHATRTLDRAEMTPKAASFGPPARSVHSSSSTYTPTSQSTNPQVDARSNQLYQHTAQSMERPVSRQSQPTQPRSIHQNSQHRNIGRQRSEPILVPKSGTCATQSGAHTSQPARKREAVVASSLHNPAHGSPKKVIVDYDEDVIIMDENDIGKNSLLDTENSSIDDWDDASETLNSFRDANGIRERAKLIRTMSKQLHLPKAVDVSGTPPVPTRAPQQQHLRNDMIPLLATRISTPEHEYASDEEEF</sequence>
<evidence type="ECO:0000313" key="2">
    <source>
        <dbReference type="EMBL" id="ETW04400.1"/>
    </source>
</evidence>
<gene>
    <name evidence="2" type="ORF">H310_04682</name>
</gene>
<feature type="region of interest" description="Disordered" evidence="1">
    <location>
        <begin position="88"/>
        <end position="205"/>
    </location>
</feature>
<accession>A0A024UDZ9</accession>
<dbReference type="OrthoDB" id="73180at2759"/>
<feature type="compositionally biased region" description="Polar residues" evidence="1">
    <location>
        <begin position="172"/>
        <end position="184"/>
    </location>
</feature>
<dbReference type="EMBL" id="KI913958">
    <property type="protein sequence ID" value="ETW04400.1"/>
    <property type="molecule type" value="Genomic_DNA"/>
</dbReference>
<evidence type="ECO:0000256" key="1">
    <source>
        <dbReference type="SAM" id="MobiDB-lite"/>
    </source>
</evidence>
<proteinExistence type="predicted"/>
<name>A0A024UDZ9_9STRA</name>
<protein>
    <submittedName>
        <fullName evidence="2">Uncharacterized protein</fullName>
    </submittedName>
</protein>
<organism evidence="2">
    <name type="scientific">Aphanomyces invadans</name>
    <dbReference type="NCBI Taxonomy" id="157072"/>
    <lineage>
        <taxon>Eukaryota</taxon>
        <taxon>Sar</taxon>
        <taxon>Stramenopiles</taxon>
        <taxon>Oomycota</taxon>
        <taxon>Saprolegniomycetes</taxon>
        <taxon>Saprolegniales</taxon>
        <taxon>Verrucalvaceae</taxon>
        <taxon>Aphanomyces</taxon>
    </lineage>
</organism>
<dbReference type="VEuPathDB" id="FungiDB:H310_04682"/>
<feature type="compositionally biased region" description="Polar residues" evidence="1">
    <location>
        <begin position="114"/>
        <end position="155"/>
    </location>
</feature>